<dbReference type="GO" id="GO:0051205">
    <property type="term" value="P:protein insertion into membrane"/>
    <property type="evidence" value="ECO:0007669"/>
    <property type="project" value="UniProtKB-UniRule"/>
</dbReference>
<dbReference type="NCBIfam" id="TIGR03300">
    <property type="entry name" value="assembly_YfgL"/>
    <property type="match status" value="1"/>
</dbReference>
<organism evidence="7 8">
    <name type="scientific">Pseudoxanthomonas taiwanensis</name>
    <dbReference type="NCBI Taxonomy" id="176598"/>
    <lineage>
        <taxon>Bacteria</taxon>
        <taxon>Pseudomonadati</taxon>
        <taxon>Pseudomonadota</taxon>
        <taxon>Gammaproteobacteria</taxon>
        <taxon>Lysobacterales</taxon>
        <taxon>Lysobacteraceae</taxon>
        <taxon>Pseudoxanthomonas</taxon>
    </lineage>
</organism>
<comment type="caution">
    <text evidence="7">The sequence shown here is derived from an EMBL/GenBank/DDBJ whole genome shotgun (WGS) entry which is preliminary data.</text>
</comment>
<dbReference type="GO" id="GO:0043165">
    <property type="term" value="P:Gram-negative-bacterium-type cell outer membrane assembly"/>
    <property type="evidence" value="ECO:0007669"/>
    <property type="project" value="UniProtKB-UniRule"/>
</dbReference>
<feature type="signal peptide" evidence="5">
    <location>
        <begin position="1"/>
        <end position="21"/>
    </location>
</feature>
<evidence type="ECO:0000256" key="4">
    <source>
        <dbReference type="HAMAP-Rule" id="MF_00923"/>
    </source>
</evidence>
<keyword evidence="4" id="KW-0564">Palmitate</keyword>
<sequence>MRRLDMWKRMAAMAALVSALAGCSTVKGWFAGKNAEAKKATEPAELVDFEPTVRPSRLWSVDLGDGERRVGTRQVPAIADGRVYAAAGENELFALDLHTGKQVWRHRVEYDKKTDKGGPMRLAGSPGVGEGLVAVGSLGGDVLVLDAATGAERWRARVSSEVIAPPAIAMGLVFVRSNDGRISAFDAATGERRWFRDHELPSLTVRGNAPLTIGPGVLFSGNDDGTVTAMAMNDGRVLWELPVGLPEGRSELERMADVDGAPVLEDTTLYASSYKNRTLAIDGPSGRPMWQSEHGGAGGIGVSASYLVVANASGTVYALDKNSGAAMWSQDALARRSLTGPAVHGDYAVVGDFEGYLHWLRLEDGALAARARVGRKAIKGQPQVADGILVVQNIRGDLAAFRLD</sequence>
<comment type="subunit">
    <text evidence="4">Part of the Bam complex.</text>
</comment>
<dbReference type="GO" id="GO:0009279">
    <property type="term" value="C:cell outer membrane"/>
    <property type="evidence" value="ECO:0007669"/>
    <property type="project" value="UniProtKB-SubCell"/>
</dbReference>
<accession>A0A921TIZ5</accession>
<dbReference type="EMBL" id="PDWK01000005">
    <property type="protein sequence ID" value="KAF1690496.1"/>
    <property type="molecule type" value="Genomic_DNA"/>
</dbReference>
<dbReference type="SMART" id="SM00564">
    <property type="entry name" value="PQQ"/>
    <property type="match status" value="7"/>
</dbReference>
<dbReference type="AlphaFoldDB" id="A0A921TIZ5"/>
<evidence type="ECO:0000313" key="7">
    <source>
        <dbReference type="EMBL" id="KAF1690496.1"/>
    </source>
</evidence>
<evidence type="ECO:0000313" key="8">
    <source>
        <dbReference type="Proteomes" id="UP000717981"/>
    </source>
</evidence>
<evidence type="ECO:0000256" key="3">
    <source>
        <dbReference type="ARBA" id="ARBA00023237"/>
    </source>
</evidence>
<dbReference type="OrthoDB" id="5173551at2"/>
<feature type="chain" id="PRO_5036734416" description="Outer membrane protein assembly factor BamB" evidence="5">
    <location>
        <begin position="22"/>
        <end position="404"/>
    </location>
</feature>
<dbReference type="SUPFAM" id="SSF50998">
    <property type="entry name" value="Quinoprotein alcohol dehydrogenase-like"/>
    <property type="match status" value="1"/>
</dbReference>
<keyword evidence="4" id="KW-0449">Lipoprotein</keyword>
<evidence type="ECO:0000256" key="5">
    <source>
        <dbReference type="SAM" id="SignalP"/>
    </source>
</evidence>
<dbReference type="Pfam" id="PF13360">
    <property type="entry name" value="PQQ_2"/>
    <property type="match status" value="2"/>
</dbReference>
<keyword evidence="8" id="KW-1185">Reference proteome</keyword>
<dbReference type="PANTHER" id="PTHR34512:SF30">
    <property type="entry name" value="OUTER MEMBRANE PROTEIN ASSEMBLY FACTOR BAMB"/>
    <property type="match status" value="1"/>
</dbReference>
<proteinExistence type="inferred from homology"/>
<evidence type="ECO:0000256" key="1">
    <source>
        <dbReference type="ARBA" id="ARBA00022729"/>
    </source>
</evidence>
<comment type="function">
    <text evidence="4">Part of the outer membrane protein assembly complex, which is involved in assembly and insertion of beta-barrel proteins into the outer membrane.</text>
</comment>
<reference evidence="7" key="1">
    <citation type="submission" date="2017-10" db="EMBL/GenBank/DDBJ databases">
        <title>Whole genome sequencing of members of genus Pseudoxanthomonas.</title>
        <authorList>
            <person name="Kumar S."/>
            <person name="Bansal K."/>
            <person name="Kaur A."/>
            <person name="Patil P."/>
            <person name="Sharma S."/>
            <person name="Patil P.B."/>
        </authorList>
    </citation>
    <scope>NUCLEOTIDE SEQUENCE</scope>
    <source>
        <strain evidence="7">DSM 22914</strain>
    </source>
</reference>
<dbReference type="PANTHER" id="PTHR34512">
    <property type="entry name" value="CELL SURFACE PROTEIN"/>
    <property type="match status" value="1"/>
</dbReference>
<keyword evidence="3 4" id="KW-0998">Cell outer membrane</keyword>
<dbReference type="PROSITE" id="PS51257">
    <property type="entry name" value="PROKAR_LIPOPROTEIN"/>
    <property type="match status" value="1"/>
</dbReference>
<dbReference type="RefSeq" id="WP_162123410.1">
    <property type="nucleotide sequence ID" value="NZ_PDWK01000005.1"/>
</dbReference>
<dbReference type="CDD" id="cd10276">
    <property type="entry name" value="BamB_YfgL"/>
    <property type="match status" value="1"/>
</dbReference>
<dbReference type="InterPro" id="IPR018391">
    <property type="entry name" value="PQQ_b-propeller_rpt"/>
</dbReference>
<protein>
    <recommendedName>
        <fullName evidence="4">Outer membrane protein assembly factor BamB</fullName>
    </recommendedName>
</protein>
<dbReference type="HAMAP" id="MF_00923">
    <property type="entry name" value="OM_assembly_BamB"/>
    <property type="match status" value="1"/>
</dbReference>
<dbReference type="InterPro" id="IPR015943">
    <property type="entry name" value="WD40/YVTN_repeat-like_dom_sf"/>
</dbReference>
<name>A0A921TIZ5_9GAMM</name>
<gene>
    <name evidence="4 7" type="primary">bamB</name>
    <name evidence="7" type="ORF">CR938_02040</name>
</gene>
<dbReference type="InterPro" id="IPR002372">
    <property type="entry name" value="PQQ_rpt_dom"/>
</dbReference>
<keyword evidence="1 4" id="KW-0732">Signal</keyword>
<dbReference type="InterPro" id="IPR011047">
    <property type="entry name" value="Quinoprotein_ADH-like_sf"/>
</dbReference>
<evidence type="ECO:0000259" key="6">
    <source>
        <dbReference type="Pfam" id="PF13360"/>
    </source>
</evidence>
<comment type="similarity">
    <text evidence="4">Belongs to the BamB family.</text>
</comment>
<feature type="domain" description="Pyrrolo-quinoline quinone repeat" evidence="6">
    <location>
        <begin position="121"/>
        <end position="330"/>
    </location>
</feature>
<dbReference type="Proteomes" id="UP000717981">
    <property type="component" value="Unassembled WGS sequence"/>
</dbReference>
<evidence type="ECO:0000256" key="2">
    <source>
        <dbReference type="ARBA" id="ARBA00023136"/>
    </source>
</evidence>
<comment type="subcellular location">
    <subcellularLocation>
        <location evidence="4">Cell outer membrane</location>
        <topology evidence="4">Lipid-anchor</topology>
    </subcellularLocation>
</comment>
<feature type="domain" description="Pyrrolo-quinoline quinone repeat" evidence="6">
    <location>
        <begin position="57"/>
        <end position="109"/>
    </location>
</feature>
<keyword evidence="2 4" id="KW-0472">Membrane</keyword>
<dbReference type="Gene3D" id="2.130.10.10">
    <property type="entry name" value="YVTN repeat-like/Quinoprotein amine dehydrogenase"/>
    <property type="match status" value="1"/>
</dbReference>
<dbReference type="InterPro" id="IPR017687">
    <property type="entry name" value="BamB"/>
</dbReference>